<protein>
    <submittedName>
        <fullName evidence="3">SDR family oxidoreductase</fullName>
    </submittedName>
</protein>
<dbReference type="Gene3D" id="3.40.50.720">
    <property type="entry name" value="NAD(P)-binding Rossmann-like Domain"/>
    <property type="match status" value="1"/>
</dbReference>
<comment type="caution">
    <text evidence="3">The sequence shown here is derived from an EMBL/GenBank/DDBJ whole genome shotgun (WGS) entry which is preliminary data.</text>
</comment>
<proteinExistence type="inferred from homology"/>
<dbReference type="PANTHER" id="PTHR43000">
    <property type="entry name" value="DTDP-D-GLUCOSE 4,6-DEHYDRATASE-RELATED"/>
    <property type="match status" value="1"/>
</dbReference>
<dbReference type="InterPro" id="IPR036291">
    <property type="entry name" value="NAD(P)-bd_dom_sf"/>
</dbReference>
<evidence type="ECO:0000313" key="3">
    <source>
        <dbReference type="EMBL" id="TFF40872.1"/>
    </source>
</evidence>
<feature type="domain" description="NAD-dependent epimerase/dehydratase" evidence="2">
    <location>
        <begin position="3"/>
        <end position="228"/>
    </location>
</feature>
<dbReference type="AlphaFoldDB" id="A0A4Y8SPX5"/>
<evidence type="ECO:0000313" key="4">
    <source>
        <dbReference type="Proteomes" id="UP000297540"/>
    </source>
</evidence>
<evidence type="ECO:0000259" key="2">
    <source>
        <dbReference type="Pfam" id="PF01370"/>
    </source>
</evidence>
<dbReference type="SUPFAM" id="SSF51735">
    <property type="entry name" value="NAD(P)-binding Rossmann-fold domains"/>
    <property type="match status" value="1"/>
</dbReference>
<dbReference type="CDD" id="cd08946">
    <property type="entry name" value="SDR_e"/>
    <property type="match status" value="1"/>
</dbReference>
<dbReference type="InterPro" id="IPR001509">
    <property type="entry name" value="Epimerase_deHydtase"/>
</dbReference>
<organism evidence="3 4">
    <name type="scientific">Mucilaginibacter psychrotolerans</name>
    <dbReference type="NCBI Taxonomy" id="1524096"/>
    <lineage>
        <taxon>Bacteria</taxon>
        <taxon>Pseudomonadati</taxon>
        <taxon>Bacteroidota</taxon>
        <taxon>Sphingobacteriia</taxon>
        <taxon>Sphingobacteriales</taxon>
        <taxon>Sphingobacteriaceae</taxon>
        <taxon>Mucilaginibacter</taxon>
    </lineage>
</organism>
<dbReference type="OrthoDB" id="329806at2"/>
<sequence>MKILVIGSMGFIGKACADFLRKQHGADVYGADVTAVYDDDKYFLIDASNADFKQIFGEHQFDWCINCAGAASVPDSFKHPLRDYLLNVQLVVTLLNAIKDDAPTCKFIQLSSAAVYGNPQALPITEAHTLAPLSPYGIHKKQAEELCALYHQYFGLETYVLRLFSAYGRGLKKQLFWDLHKKSVATDNLTLFGTGNETREFIHVLDIANAVWVLIAYQQPKQRIFNVANSSATTIKYAAESFLQNIEFGGTLNFSGQNREGDPLYWQADTTLLNNLGYHQTISFEDGLTDYCNWLKE</sequence>
<keyword evidence="4" id="KW-1185">Reference proteome</keyword>
<evidence type="ECO:0000256" key="1">
    <source>
        <dbReference type="ARBA" id="ARBA00007637"/>
    </source>
</evidence>
<dbReference type="Proteomes" id="UP000297540">
    <property type="component" value="Unassembled WGS sequence"/>
</dbReference>
<accession>A0A4Y8SPX5</accession>
<comment type="similarity">
    <text evidence="1">Belongs to the NAD(P)-dependent epimerase/dehydratase family.</text>
</comment>
<name>A0A4Y8SPX5_9SPHI</name>
<dbReference type="EMBL" id="SOZE01000001">
    <property type="protein sequence ID" value="TFF40872.1"/>
    <property type="molecule type" value="Genomic_DNA"/>
</dbReference>
<gene>
    <name evidence="3" type="ORF">E2R66_01465</name>
</gene>
<dbReference type="Pfam" id="PF01370">
    <property type="entry name" value="Epimerase"/>
    <property type="match status" value="1"/>
</dbReference>
<reference evidence="3 4" key="1">
    <citation type="journal article" date="2017" name="Int. J. Syst. Evol. Microbiol.">
        <title>Mucilaginibacterpsychrotolerans sp. nov., isolated from peatlands.</title>
        <authorList>
            <person name="Deng Y."/>
            <person name="Shen L."/>
            <person name="Xu B."/>
            <person name="Liu Y."/>
            <person name="Gu Z."/>
            <person name="Liu H."/>
            <person name="Zhou Y."/>
        </authorList>
    </citation>
    <scope>NUCLEOTIDE SEQUENCE [LARGE SCALE GENOMIC DNA]</scope>
    <source>
        <strain evidence="3 4">NH7-4</strain>
    </source>
</reference>
<dbReference type="RefSeq" id="WP_133229564.1">
    <property type="nucleotide sequence ID" value="NZ_SOZE01000001.1"/>
</dbReference>